<evidence type="ECO:0000313" key="2">
    <source>
        <dbReference type="EMBL" id="CAG9862184.1"/>
    </source>
</evidence>
<dbReference type="PANTHER" id="PTHR16230:SF3">
    <property type="entry name" value="BIOGENESIS OF LYSOSOMAL ORGANELLES COMPLEX-1, SUBUNIT 4, CAPPUCCINO"/>
    <property type="match status" value="1"/>
</dbReference>
<dbReference type="Gene3D" id="1.20.5.340">
    <property type="match status" value="1"/>
</dbReference>
<dbReference type="PANTHER" id="PTHR16230">
    <property type="entry name" value="CAPPUCCINO"/>
    <property type="match status" value="1"/>
</dbReference>
<dbReference type="EMBL" id="OU900098">
    <property type="protein sequence ID" value="CAG9862184.1"/>
    <property type="molecule type" value="Genomic_DNA"/>
</dbReference>
<proteinExistence type="predicted"/>
<name>A0A9N9TSX8_PHYSR</name>
<dbReference type="GO" id="GO:0031083">
    <property type="term" value="C:BLOC-1 complex"/>
    <property type="evidence" value="ECO:0007669"/>
    <property type="project" value="TreeGrafter"/>
</dbReference>
<reference evidence="2" key="1">
    <citation type="submission" date="2022-01" db="EMBL/GenBank/DDBJ databases">
        <authorList>
            <person name="King R."/>
        </authorList>
    </citation>
    <scope>NUCLEOTIDE SEQUENCE</scope>
</reference>
<gene>
    <name evidence="2" type="ORF">PHYEVI_LOCUS8505</name>
</gene>
<dbReference type="InterPro" id="IPR027267">
    <property type="entry name" value="AH/BAR_dom_sf"/>
</dbReference>
<organism evidence="2 3">
    <name type="scientific">Phyllotreta striolata</name>
    <name type="common">Striped flea beetle</name>
    <name type="synonym">Crioceris striolata</name>
    <dbReference type="NCBI Taxonomy" id="444603"/>
    <lineage>
        <taxon>Eukaryota</taxon>
        <taxon>Metazoa</taxon>
        <taxon>Ecdysozoa</taxon>
        <taxon>Arthropoda</taxon>
        <taxon>Hexapoda</taxon>
        <taxon>Insecta</taxon>
        <taxon>Pterygota</taxon>
        <taxon>Neoptera</taxon>
        <taxon>Endopterygota</taxon>
        <taxon>Coleoptera</taxon>
        <taxon>Polyphaga</taxon>
        <taxon>Cucujiformia</taxon>
        <taxon>Chrysomeloidea</taxon>
        <taxon>Chrysomelidae</taxon>
        <taxon>Galerucinae</taxon>
        <taxon>Alticini</taxon>
        <taxon>Phyllotreta</taxon>
    </lineage>
</organism>
<accession>A0A9N9TSX8</accession>
<dbReference type="InterPro" id="IPR024857">
    <property type="entry name" value="Cappuccino"/>
</dbReference>
<sequence length="143" mass="16599">MEHIEKTAKDYKNYLETDINSLATPLNASIEEMLTRLKDIETTMTSLAQDQQDFTDILTSIPNYRGEFDNLCDKIDTFEKLIGHMKSNLNDLENEMDKAETNLGCAEKTSKVTQIFTPLFKKTLDKKEPNQQLEIFKTEDYFE</sequence>
<keyword evidence="3" id="KW-1185">Reference proteome</keyword>
<dbReference type="OrthoDB" id="2372305at2759"/>
<dbReference type="AlphaFoldDB" id="A0A9N9TSX8"/>
<keyword evidence="1" id="KW-0175">Coiled coil</keyword>
<protein>
    <recommendedName>
        <fullName evidence="4">Biogenesis of lysosome-related organelles complex 1 subunit 4</fullName>
    </recommendedName>
</protein>
<dbReference type="Proteomes" id="UP001153712">
    <property type="component" value="Chromosome 5"/>
</dbReference>
<feature type="coiled-coil region" evidence="1">
    <location>
        <begin position="75"/>
        <end position="109"/>
    </location>
</feature>
<dbReference type="SUPFAM" id="SSF103657">
    <property type="entry name" value="BAR/IMD domain-like"/>
    <property type="match status" value="1"/>
</dbReference>
<evidence type="ECO:0008006" key="4">
    <source>
        <dbReference type="Google" id="ProtNLM"/>
    </source>
</evidence>
<evidence type="ECO:0000256" key="1">
    <source>
        <dbReference type="SAM" id="Coils"/>
    </source>
</evidence>
<evidence type="ECO:0000313" key="3">
    <source>
        <dbReference type="Proteomes" id="UP001153712"/>
    </source>
</evidence>